<sequence length="162" mass="18064">MKYIHIILTAILLVGLFGCTTGQNKNKEPMKFEVVKSDAEWKKELTDEEYYILRKKGTERAFTGDLWNNKKPGTYVCAACQNEVFSSDTKFESGSGWPSFFKPVSKANVVIAEDRSLGMVREEVLCARCGGHLGHVFPDGPAPTGLRYCINSAALDFTDKKN</sequence>
<organism evidence="8 9">
    <name type="scientific">Fulvivirga sedimenti</name>
    <dbReference type="NCBI Taxonomy" id="2879465"/>
    <lineage>
        <taxon>Bacteria</taxon>
        <taxon>Pseudomonadati</taxon>
        <taxon>Bacteroidota</taxon>
        <taxon>Cytophagia</taxon>
        <taxon>Cytophagales</taxon>
        <taxon>Fulvivirgaceae</taxon>
        <taxon>Fulvivirga</taxon>
    </lineage>
</organism>
<dbReference type="HAMAP" id="MF_01400">
    <property type="entry name" value="MsrB"/>
    <property type="match status" value="1"/>
</dbReference>
<keyword evidence="4 6" id="KW-0560">Oxidoreductase</keyword>
<dbReference type="PANTHER" id="PTHR10173">
    <property type="entry name" value="METHIONINE SULFOXIDE REDUCTASE"/>
    <property type="match status" value="1"/>
</dbReference>
<dbReference type="SUPFAM" id="SSF51316">
    <property type="entry name" value="Mss4-like"/>
    <property type="match status" value="1"/>
</dbReference>
<keyword evidence="3 6" id="KW-0862">Zinc</keyword>
<gene>
    <name evidence="6 8" type="primary">msrB</name>
    <name evidence="8" type="ORF">LDX50_28630</name>
</gene>
<dbReference type="PROSITE" id="PS51257">
    <property type="entry name" value="PROKAR_LIPOPROTEIN"/>
    <property type="match status" value="1"/>
</dbReference>
<dbReference type="AlphaFoldDB" id="A0A9X1KZZ6"/>
<protein>
    <recommendedName>
        <fullName evidence="6">Peptide methionine sulfoxide reductase MsrB</fullName>
        <ecNumber evidence="6">1.8.4.12</ecNumber>
    </recommendedName>
    <alternativeName>
        <fullName evidence="6">Peptide-methionine (R)-S-oxide reductase</fullName>
    </alternativeName>
</protein>
<dbReference type="NCBIfam" id="TIGR00357">
    <property type="entry name" value="peptide-methionine (R)-S-oxide reductase MsrB"/>
    <property type="match status" value="1"/>
</dbReference>
<evidence type="ECO:0000259" key="7">
    <source>
        <dbReference type="PROSITE" id="PS51790"/>
    </source>
</evidence>
<dbReference type="RefSeq" id="WP_225699734.1">
    <property type="nucleotide sequence ID" value="NZ_JAIXNE010000007.1"/>
</dbReference>
<comment type="similarity">
    <text evidence="1 6">Belongs to the MsrB Met sulfoxide reductase family.</text>
</comment>
<dbReference type="FunFam" id="2.170.150.20:FF:000001">
    <property type="entry name" value="Peptide methionine sulfoxide reductase MsrB"/>
    <property type="match status" value="1"/>
</dbReference>
<dbReference type="Proteomes" id="UP001139409">
    <property type="component" value="Unassembled WGS sequence"/>
</dbReference>
<dbReference type="GO" id="GO:0005737">
    <property type="term" value="C:cytoplasm"/>
    <property type="evidence" value="ECO:0007669"/>
    <property type="project" value="TreeGrafter"/>
</dbReference>
<feature type="domain" description="MsrB" evidence="7">
    <location>
        <begin position="38"/>
        <end position="160"/>
    </location>
</feature>
<dbReference type="InterPro" id="IPR002579">
    <property type="entry name" value="Met_Sox_Rdtase_MsrB_dom"/>
</dbReference>
<comment type="caution">
    <text evidence="8">The sequence shown here is derived from an EMBL/GenBank/DDBJ whole genome shotgun (WGS) entry which is preliminary data.</text>
</comment>
<evidence type="ECO:0000313" key="8">
    <source>
        <dbReference type="EMBL" id="MCA6078875.1"/>
    </source>
</evidence>
<evidence type="ECO:0000256" key="2">
    <source>
        <dbReference type="ARBA" id="ARBA00022723"/>
    </source>
</evidence>
<dbReference type="GO" id="GO:0033743">
    <property type="term" value="F:peptide-methionine (R)-S-oxide reductase activity"/>
    <property type="evidence" value="ECO:0007669"/>
    <property type="project" value="UniProtKB-UniRule"/>
</dbReference>
<evidence type="ECO:0000256" key="3">
    <source>
        <dbReference type="ARBA" id="ARBA00022833"/>
    </source>
</evidence>
<proteinExistence type="inferred from homology"/>
<keyword evidence="9" id="KW-1185">Reference proteome</keyword>
<evidence type="ECO:0000256" key="5">
    <source>
        <dbReference type="ARBA" id="ARBA00048488"/>
    </source>
</evidence>
<feature type="binding site" evidence="6">
    <location>
        <position position="77"/>
    </location>
    <ligand>
        <name>Zn(2+)</name>
        <dbReference type="ChEBI" id="CHEBI:29105"/>
    </ligand>
</feature>
<dbReference type="EC" id="1.8.4.12" evidence="6"/>
<evidence type="ECO:0000313" key="9">
    <source>
        <dbReference type="Proteomes" id="UP001139409"/>
    </source>
</evidence>
<feature type="binding site" evidence="6">
    <location>
        <position position="129"/>
    </location>
    <ligand>
        <name>Zn(2+)</name>
        <dbReference type="ChEBI" id="CHEBI:29105"/>
    </ligand>
</feature>
<accession>A0A9X1KZZ6</accession>
<dbReference type="GO" id="GO:0030091">
    <property type="term" value="P:protein repair"/>
    <property type="evidence" value="ECO:0007669"/>
    <property type="project" value="InterPro"/>
</dbReference>
<comment type="cofactor">
    <cofactor evidence="6">
        <name>Zn(2+)</name>
        <dbReference type="ChEBI" id="CHEBI:29105"/>
    </cofactor>
    <text evidence="6">Binds 1 zinc ion per subunit. The zinc ion is important for the structural integrity of the protein.</text>
</comment>
<name>A0A9X1KZZ6_9BACT</name>
<evidence type="ECO:0000256" key="4">
    <source>
        <dbReference type="ARBA" id="ARBA00023002"/>
    </source>
</evidence>
<keyword evidence="2 6" id="KW-0479">Metal-binding</keyword>
<evidence type="ECO:0000256" key="6">
    <source>
        <dbReference type="HAMAP-Rule" id="MF_01400"/>
    </source>
</evidence>
<dbReference type="Gene3D" id="2.170.150.20">
    <property type="entry name" value="Peptide methionine sulfoxide reductase"/>
    <property type="match status" value="1"/>
</dbReference>
<dbReference type="Pfam" id="PF01641">
    <property type="entry name" value="SelR"/>
    <property type="match status" value="1"/>
</dbReference>
<dbReference type="InterPro" id="IPR028427">
    <property type="entry name" value="Met_Sox_Rdtase_MsrB"/>
</dbReference>
<comment type="catalytic activity">
    <reaction evidence="5 6">
        <text>L-methionyl-[protein] + [thioredoxin]-disulfide + H2O = L-methionyl-(R)-S-oxide-[protein] + [thioredoxin]-dithiol</text>
        <dbReference type="Rhea" id="RHEA:24164"/>
        <dbReference type="Rhea" id="RHEA-COMP:10698"/>
        <dbReference type="Rhea" id="RHEA-COMP:10700"/>
        <dbReference type="Rhea" id="RHEA-COMP:12313"/>
        <dbReference type="Rhea" id="RHEA-COMP:12314"/>
        <dbReference type="ChEBI" id="CHEBI:15377"/>
        <dbReference type="ChEBI" id="CHEBI:16044"/>
        <dbReference type="ChEBI" id="CHEBI:29950"/>
        <dbReference type="ChEBI" id="CHEBI:45764"/>
        <dbReference type="ChEBI" id="CHEBI:50058"/>
        <dbReference type="EC" id="1.8.4.12"/>
    </reaction>
</comment>
<feature type="binding site" evidence="6">
    <location>
        <position position="80"/>
    </location>
    <ligand>
        <name>Zn(2+)</name>
        <dbReference type="ChEBI" id="CHEBI:29105"/>
    </ligand>
</feature>
<dbReference type="GO" id="GO:0008270">
    <property type="term" value="F:zinc ion binding"/>
    <property type="evidence" value="ECO:0007669"/>
    <property type="project" value="UniProtKB-UniRule"/>
</dbReference>
<dbReference type="PANTHER" id="PTHR10173:SF52">
    <property type="entry name" value="METHIONINE-R-SULFOXIDE REDUCTASE B1"/>
    <property type="match status" value="1"/>
</dbReference>
<evidence type="ECO:0000256" key="1">
    <source>
        <dbReference type="ARBA" id="ARBA00007174"/>
    </source>
</evidence>
<dbReference type="InterPro" id="IPR011057">
    <property type="entry name" value="Mss4-like_sf"/>
</dbReference>
<feature type="binding site" evidence="6">
    <location>
        <position position="126"/>
    </location>
    <ligand>
        <name>Zn(2+)</name>
        <dbReference type="ChEBI" id="CHEBI:29105"/>
    </ligand>
</feature>
<dbReference type="PROSITE" id="PS51790">
    <property type="entry name" value="MSRB"/>
    <property type="match status" value="1"/>
</dbReference>
<reference evidence="8" key="1">
    <citation type="submission" date="2021-09" db="EMBL/GenBank/DDBJ databases">
        <title>Fulvivirga sp. isolated from coastal sediment.</title>
        <authorList>
            <person name="Yu H."/>
        </authorList>
    </citation>
    <scope>NUCLEOTIDE SEQUENCE</scope>
    <source>
        <strain evidence="8">1062</strain>
    </source>
</reference>
<feature type="active site" description="Nucleophile" evidence="6">
    <location>
        <position position="149"/>
    </location>
</feature>
<dbReference type="GO" id="GO:0006979">
    <property type="term" value="P:response to oxidative stress"/>
    <property type="evidence" value="ECO:0007669"/>
    <property type="project" value="InterPro"/>
</dbReference>
<dbReference type="EMBL" id="JAIXNE010000007">
    <property type="protein sequence ID" value="MCA6078875.1"/>
    <property type="molecule type" value="Genomic_DNA"/>
</dbReference>